<dbReference type="FunFam" id="3.10.20.90:FF:000071">
    <property type="entry name" value="Protein kinase C"/>
    <property type="match status" value="1"/>
</dbReference>
<accession>A0A7R9GAM4</accession>
<evidence type="ECO:0000313" key="2">
    <source>
        <dbReference type="EMBL" id="CAD7274028.1"/>
    </source>
</evidence>
<dbReference type="SMART" id="SM00666">
    <property type="entry name" value="PB1"/>
    <property type="match status" value="1"/>
</dbReference>
<keyword evidence="3" id="KW-1185">Reference proteome</keyword>
<organism evidence="2">
    <name type="scientific">Notodromas monacha</name>
    <dbReference type="NCBI Taxonomy" id="399045"/>
    <lineage>
        <taxon>Eukaryota</taxon>
        <taxon>Metazoa</taxon>
        <taxon>Ecdysozoa</taxon>
        <taxon>Arthropoda</taxon>
        <taxon>Crustacea</taxon>
        <taxon>Oligostraca</taxon>
        <taxon>Ostracoda</taxon>
        <taxon>Podocopa</taxon>
        <taxon>Podocopida</taxon>
        <taxon>Cypridocopina</taxon>
        <taxon>Cypridoidea</taxon>
        <taxon>Cyprididae</taxon>
        <taxon>Notodromas</taxon>
    </lineage>
</organism>
<reference evidence="2" key="1">
    <citation type="submission" date="2020-11" db="EMBL/GenBank/DDBJ databases">
        <authorList>
            <person name="Tran Van P."/>
        </authorList>
    </citation>
    <scope>NUCLEOTIDE SEQUENCE</scope>
</reference>
<feature type="domain" description="PB1" evidence="1">
    <location>
        <begin position="14"/>
        <end position="95"/>
    </location>
</feature>
<dbReference type="InterPro" id="IPR053793">
    <property type="entry name" value="PB1-like"/>
</dbReference>
<dbReference type="Proteomes" id="UP000678499">
    <property type="component" value="Unassembled WGS sequence"/>
</dbReference>
<dbReference type="PROSITE" id="PS51745">
    <property type="entry name" value="PB1"/>
    <property type="match status" value="1"/>
</dbReference>
<dbReference type="Pfam" id="PF00564">
    <property type="entry name" value="PB1"/>
    <property type="match status" value="1"/>
</dbReference>
<dbReference type="Gene3D" id="3.10.20.90">
    <property type="entry name" value="Phosphatidylinositol 3-kinase Catalytic Subunit, Chain A, domain 1"/>
    <property type="match status" value="1"/>
</dbReference>
<gene>
    <name evidence="2" type="ORF">NMOB1V02_LOCUS1886</name>
</gene>
<dbReference type="EMBL" id="CAJPEX010000197">
    <property type="protein sequence ID" value="CAG0914180.1"/>
    <property type="molecule type" value="Genomic_DNA"/>
</dbReference>
<name>A0A7R9GAM4_9CRUS</name>
<dbReference type="AlphaFoldDB" id="A0A7R9GAM4"/>
<evidence type="ECO:0000259" key="1">
    <source>
        <dbReference type="PROSITE" id="PS51745"/>
    </source>
</evidence>
<protein>
    <recommendedName>
        <fullName evidence="1">PB1 domain-containing protein</fullName>
    </recommendedName>
</protein>
<dbReference type="OrthoDB" id="63267at2759"/>
<evidence type="ECO:0000313" key="3">
    <source>
        <dbReference type="Proteomes" id="UP000678499"/>
    </source>
</evidence>
<proteinExistence type="predicted"/>
<dbReference type="InterPro" id="IPR000270">
    <property type="entry name" value="PB1_dom"/>
</dbReference>
<dbReference type="SUPFAM" id="SSF54277">
    <property type="entry name" value="CAD &amp; PB1 domains"/>
    <property type="match status" value="1"/>
</dbReference>
<dbReference type="InterPro" id="IPR034877">
    <property type="entry name" value="PB1_aPKC"/>
</dbReference>
<dbReference type="EMBL" id="OA882234">
    <property type="protein sequence ID" value="CAD7274028.1"/>
    <property type="molecule type" value="Genomic_DNA"/>
</dbReference>
<dbReference type="CDD" id="cd06404">
    <property type="entry name" value="PB1_aPKC"/>
    <property type="match status" value="1"/>
</dbReference>
<sequence>MPTVLDPNDSDTAEVKVKTAYNGKIMITYVSPAVALDDFSSEMRDICEFDSEQEFTMKWIDEEGDPCIISSQMELDEALRLYEVNKDSELLIHETTPVMKIEKRKVK</sequence>